<reference evidence="7 8" key="1">
    <citation type="submission" date="2018-03" db="EMBL/GenBank/DDBJ databases">
        <title>Genomic Encyclopedia of Archaeal and Bacterial Type Strains, Phase II (KMG-II): from individual species to whole genera.</title>
        <authorList>
            <person name="Goeker M."/>
        </authorList>
    </citation>
    <scope>NUCLEOTIDE SEQUENCE [LARGE SCALE GENOMIC DNA]</scope>
    <source>
        <strain evidence="7 8">DSM 44720</strain>
    </source>
</reference>
<evidence type="ECO:0000256" key="1">
    <source>
        <dbReference type="ARBA" id="ARBA00001947"/>
    </source>
</evidence>
<name>A0A2T0SU00_9PSEU</name>
<feature type="domain" description="Alcohol dehydrogenase-like C-terminal" evidence="5">
    <location>
        <begin position="202"/>
        <end position="314"/>
    </location>
</feature>
<feature type="domain" description="Alcohol dehydrogenase-like N-terminal" evidence="6">
    <location>
        <begin position="49"/>
        <end position="159"/>
    </location>
</feature>
<dbReference type="InterPro" id="IPR013154">
    <property type="entry name" value="ADH-like_N"/>
</dbReference>
<protein>
    <submittedName>
        <fullName evidence="7">Threonine dehydrogenase-like Zn-dependent dehydrogenase</fullName>
    </submittedName>
</protein>
<dbReference type="GO" id="GO:0046872">
    <property type="term" value="F:metal ion binding"/>
    <property type="evidence" value="ECO:0007669"/>
    <property type="project" value="UniProtKB-KW"/>
</dbReference>
<proteinExistence type="predicted"/>
<keyword evidence="2" id="KW-0479">Metal-binding</keyword>
<evidence type="ECO:0000313" key="7">
    <source>
        <dbReference type="EMBL" id="PRY36833.1"/>
    </source>
</evidence>
<keyword evidence="3" id="KW-0862">Zinc</keyword>
<comment type="caution">
    <text evidence="7">The sequence shown here is derived from an EMBL/GenBank/DDBJ whole genome shotgun (WGS) entry which is preliminary data.</text>
</comment>
<dbReference type="SUPFAM" id="SSF51735">
    <property type="entry name" value="NAD(P)-binding Rossmann-fold domains"/>
    <property type="match status" value="1"/>
</dbReference>
<dbReference type="Proteomes" id="UP000239494">
    <property type="component" value="Unassembled WGS sequence"/>
</dbReference>
<dbReference type="InterPro" id="IPR013149">
    <property type="entry name" value="ADH-like_C"/>
</dbReference>
<organism evidence="7 8">
    <name type="scientific">Umezawaea tangerina</name>
    <dbReference type="NCBI Taxonomy" id="84725"/>
    <lineage>
        <taxon>Bacteria</taxon>
        <taxon>Bacillati</taxon>
        <taxon>Actinomycetota</taxon>
        <taxon>Actinomycetes</taxon>
        <taxon>Pseudonocardiales</taxon>
        <taxon>Pseudonocardiaceae</taxon>
        <taxon>Umezawaea</taxon>
    </lineage>
</organism>
<evidence type="ECO:0000259" key="5">
    <source>
        <dbReference type="Pfam" id="PF00107"/>
    </source>
</evidence>
<evidence type="ECO:0000256" key="2">
    <source>
        <dbReference type="ARBA" id="ARBA00022723"/>
    </source>
</evidence>
<keyword evidence="8" id="KW-1185">Reference proteome</keyword>
<dbReference type="EMBL" id="PVTF01000011">
    <property type="protein sequence ID" value="PRY36833.1"/>
    <property type="molecule type" value="Genomic_DNA"/>
</dbReference>
<sequence length="369" mass="38610">MGVGQEDRSAAVRAEHLRKGSNTSMRATFMHGPGDVRVEDVPDPRVERPTDAVVRVVLACVCGSDLHPYRSAATTDEARPMGHEFLGVVEDTGSEVTGLERGDFVVSPFAFADNTCPICLDGFHTACPRGGWYGAGGVGGAQAEAVRVPQADGTLVKVPGDVDPALLPSLLALTDVYLTGHHAARMGRVGPGKTVTVIGDGAVGLSAVLASRRMGAERIILMGHHTSRTDLGREWGATDVVAERGEEGIAKVVELTGGEGSPVVLEAVGLMPAYEQAYGVVRPGGVISRVGVPQYELAPVGFGSLFGKNAGLTGGPAPVRAYLEQAVDDVLRGLVDPGRVFDAEVGLDQVADAYRRMDSRSNLKVVVRP</sequence>
<dbReference type="Gene3D" id="3.40.50.720">
    <property type="entry name" value="NAD(P)-binding Rossmann-like Domain"/>
    <property type="match status" value="1"/>
</dbReference>
<evidence type="ECO:0000313" key="8">
    <source>
        <dbReference type="Proteomes" id="UP000239494"/>
    </source>
</evidence>
<accession>A0A2T0SU00</accession>
<feature type="region of interest" description="Disordered" evidence="4">
    <location>
        <begin position="22"/>
        <end position="42"/>
    </location>
</feature>
<evidence type="ECO:0000256" key="3">
    <source>
        <dbReference type="ARBA" id="ARBA00022833"/>
    </source>
</evidence>
<evidence type="ECO:0000259" key="6">
    <source>
        <dbReference type="Pfam" id="PF08240"/>
    </source>
</evidence>
<dbReference type="InterPro" id="IPR011032">
    <property type="entry name" value="GroES-like_sf"/>
</dbReference>
<dbReference type="InterPro" id="IPR036291">
    <property type="entry name" value="NAD(P)-bd_dom_sf"/>
</dbReference>
<dbReference type="SUPFAM" id="SSF50129">
    <property type="entry name" value="GroES-like"/>
    <property type="match status" value="1"/>
</dbReference>
<evidence type="ECO:0000256" key="4">
    <source>
        <dbReference type="SAM" id="MobiDB-lite"/>
    </source>
</evidence>
<dbReference type="AlphaFoldDB" id="A0A2T0SU00"/>
<comment type="cofactor">
    <cofactor evidence="1">
        <name>Zn(2+)</name>
        <dbReference type="ChEBI" id="CHEBI:29105"/>
    </cofactor>
</comment>
<dbReference type="Pfam" id="PF08240">
    <property type="entry name" value="ADH_N"/>
    <property type="match status" value="1"/>
</dbReference>
<dbReference type="Gene3D" id="3.90.180.10">
    <property type="entry name" value="Medium-chain alcohol dehydrogenases, catalytic domain"/>
    <property type="match status" value="1"/>
</dbReference>
<gene>
    <name evidence="7" type="ORF">CLV43_111205</name>
</gene>
<dbReference type="Pfam" id="PF00107">
    <property type="entry name" value="ADH_zinc_N"/>
    <property type="match status" value="1"/>
</dbReference>
<dbReference type="PANTHER" id="PTHR42813">
    <property type="entry name" value="ZINC-TYPE ALCOHOL DEHYDROGENASE-LIKE"/>
    <property type="match status" value="1"/>
</dbReference>
<dbReference type="PANTHER" id="PTHR42813:SF2">
    <property type="entry name" value="DEHYDROGENASE, ZINC-CONTAINING, PUTATIVE (AFU_ORTHOLOGUE AFUA_2G02810)-RELATED"/>
    <property type="match status" value="1"/>
</dbReference>